<evidence type="ECO:0000256" key="1">
    <source>
        <dbReference type="ARBA" id="ARBA00001974"/>
    </source>
</evidence>
<evidence type="ECO:0000256" key="10">
    <source>
        <dbReference type="ARBA" id="ARBA00070160"/>
    </source>
</evidence>
<evidence type="ECO:0000259" key="11">
    <source>
        <dbReference type="Pfam" id="PF07992"/>
    </source>
</evidence>
<evidence type="ECO:0000256" key="6">
    <source>
        <dbReference type="ARBA" id="ARBA00022946"/>
    </source>
</evidence>
<dbReference type="GO" id="GO:0005739">
    <property type="term" value="C:mitochondrion"/>
    <property type="evidence" value="ECO:0000318"/>
    <property type="project" value="GO_Central"/>
</dbReference>
<dbReference type="SUPFAM" id="SSF51905">
    <property type="entry name" value="FAD/NAD(P)-binding domain"/>
    <property type="match status" value="2"/>
</dbReference>
<reference evidence="12 14" key="1">
    <citation type="journal article" date="2011" name="Science">
        <title>Comparative functional genomics of the fission yeasts.</title>
        <authorList>
            <person name="Rhind N."/>
            <person name="Chen Z."/>
            <person name="Yassour M."/>
            <person name="Thompson D.A."/>
            <person name="Haas B.J."/>
            <person name="Habib N."/>
            <person name="Wapinski I."/>
            <person name="Roy S."/>
            <person name="Lin M.F."/>
            <person name="Heiman D.I."/>
            <person name="Young S.K."/>
            <person name="Furuya K."/>
            <person name="Guo Y."/>
            <person name="Pidoux A."/>
            <person name="Chen H.M."/>
            <person name="Robbertse B."/>
            <person name="Goldberg J.M."/>
            <person name="Aoki K."/>
            <person name="Bayne E.H."/>
            <person name="Berlin A.M."/>
            <person name="Desjardins C.A."/>
            <person name="Dobbs E."/>
            <person name="Dukaj L."/>
            <person name="Fan L."/>
            <person name="FitzGerald M.G."/>
            <person name="French C."/>
            <person name="Gujja S."/>
            <person name="Hansen K."/>
            <person name="Keifenheim D."/>
            <person name="Levin J.Z."/>
            <person name="Mosher R.A."/>
            <person name="Mueller C.A."/>
            <person name="Pfiffner J."/>
            <person name="Priest M."/>
            <person name="Russ C."/>
            <person name="Smialowska A."/>
            <person name="Swoboda P."/>
            <person name="Sykes S.M."/>
            <person name="Vaughn M."/>
            <person name="Vengrova S."/>
            <person name="Yoder R."/>
            <person name="Zeng Q."/>
            <person name="Allshire R."/>
            <person name="Baulcombe D."/>
            <person name="Birren B.W."/>
            <person name="Brown W."/>
            <person name="Ekwall K."/>
            <person name="Kellis M."/>
            <person name="Leatherwood J."/>
            <person name="Levin H."/>
            <person name="Margalit H."/>
            <person name="Martienssen R."/>
            <person name="Nieduszynski C.A."/>
            <person name="Spatafora J.W."/>
            <person name="Friedman N."/>
            <person name="Dalgaard J.Z."/>
            <person name="Baumann P."/>
            <person name="Niki H."/>
            <person name="Regev A."/>
            <person name="Nusbaum C."/>
        </authorList>
    </citation>
    <scope>NUCLEOTIDE SEQUENCE [LARGE SCALE GENOMIC DNA]</scope>
    <source>
        <strain evidence="14">yFS275 / FY16936</strain>
    </source>
</reference>
<dbReference type="InterPro" id="IPR023753">
    <property type="entry name" value="FAD/NAD-binding_dom"/>
</dbReference>
<dbReference type="OrthoDB" id="5376590at2759"/>
<sequence length="456" mass="51155">MATKCFSGKLLKQDLTCVVQKRWAHNHHKFVIVGGGSAGITIAHQIWNKFDANRNSALQDEERLKPGDIAIVDAAKYHYYQPGWTLAGAGLSSVAATRRELASLVPAKFALHPEYVSKLQPGQNAVITKSENVISYDYLVIAAGIHSAFENIKGLTNSLDDSNVPVYTIYSEKYADSVFPAIKKLKTGKAIFTQPSGVLKCAGAPQKIMWMAEDYWSHHGVRNKINLVFKTGMPTLFSVKKYSDALERQNETENRNVDLQYKQELIEVRGRERIAVFKNKDTNDTYEEKFDFLHAVPPMTPHKFIAESELADASGFVAVDSATCQSTKFPNVFSLGDASGLPTSKTLQPLLPKHLYSLITYGIMLTVENSMLSITGYSSCPLLTRYGKLILAEFLYGGKPAETFGKWTSLLDQGTPRRLFYYLKKDFFPYVYWHTAMKNGRWYGSHGFIPPRFPND</sequence>
<dbReference type="JaponicusDB" id="SJAG_02599">
    <property type="gene designation" value="hmt2"/>
</dbReference>
<keyword evidence="14" id="KW-1185">Reference proteome</keyword>
<keyword evidence="5" id="KW-0274">FAD</keyword>
<protein>
    <recommendedName>
        <fullName evidence="10">Sulfide:quinone oxidoreductase, mitochondrial</fullName>
    </recommendedName>
</protein>
<dbReference type="GO" id="GO:0048038">
    <property type="term" value="F:quinone binding"/>
    <property type="evidence" value="ECO:0007669"/>
    <property type="project" value="UniProtKB-KW"/>
</dbReference>
<dbReference type="GeneID" id="7047706"/>
<dbReference type="FunFam" id="3.50.50.60:FF:000034">
    <property type="entry name" value="sulfide:quinone oxidoreductase, mitochondrial"/>
    <property type="match status" value="1"/>
</dbReference>
<evidence type="ECO:0000256" key="9">
    <source>
        <dbReference type="ARBA" id="ARBA00060891"/>
    </source>
</evidence>
<evidence type="ECO:0000256" key="7">
    <source>
        <dbReference type="ARBA" id="ARBA00023002"/>
    </source>
</evidence>
<dbReference type="GO" id="GO:0046938">
    <property type="term" value="P:phytochelatin biosynthetic process"/>
    <property type="evidence" value="ECO:0007669"/>
    <property type="project" value="EnsemblFungi"/>
</dbReference>
<proteinExistence type="inferred from homology"/>
<evidence type="ECO:0000256" key="5">
    <source>
        <dbReference type="ARBA" id="ARBA00022827"/>
    </source>
</evidence>
<keyword evidence="3" id="KW-0285">Flavoprotein</keyword>
<evidence type="ECO:0000256" key="3">
    <source>
        <dbReference type="ARBA" id="ARBA00022630"/>
    </source>
</evidence>
<evidence type="ECO:0000313" key="13">
    <source>
        <dbReference type="JaponicusDB" id="SJAG_02599"/>
    </source>
</evidence>
<evidence type="ECO:0000256" key="2">
    <source>
        <dbReference type="ARBA" id="ARBA00004173"/>
    </source>
</evidence>
<dbReference type="GO" id="GO:0070224">
    <property type="term" value="F:sulfide:quinone oxidoreductase activity"/>
    <property type="evidence" value="ECO:0000318"/>
    <property type="project" value="GO_Central"/>
</dbReference>
<dbReference type="OMA" id="ERYSMFI"/>
<dbReference type="HOGENOM" id="CLU_030742_2_2_1"/>
<dbReference type="VEuPathDB" id="FungiDB:SJAG_02599"/>
<dbReference type="Gene3D" id="3.50.50.60">
    <property type="entry name" value="FAD/NAD(P)-binding domain"/>
    <property type="match status" value="2"/>
</dbReference>
<keyword evidence="6" id="KW-0809">Transit peptide</keyword>
<dbReference type="Proteomes" id="UP000001744">
    <property type="component" value="Unassembled WGS sequence"/>
</dbReference>
<dbReference type="EMBL" id="KE651166">
    <property type="protein sequence ID" value="EEB07512.2"/>
    <property type="molecule type" value="Genomic_DNA"/>
</dbReference>
<evidence type="ECO:0000313" key="14">
    <source>
        <dbReference type="Proteomes" id="UP000001744"/>
    </source>
</evidence>
<keyword evidence="4" id="KW-0874">Quinone</keyword>
<dbReference type="RefSeq" id="XP_002173805.2">
    <property type="nucleotide sequence ID" value="XM_002173769.2"/>
</dbReference>
<evidence type="ECO:0000313" key="12">
    <source>
        <dbReference type="EMBL" id="EEB07512.2"/>
    </source>
</evidence>
<accession>B6K0P1</accession>
<dbReference type="GO" id="GO:0098849">
    <property type="term" value="P:cellular detoxification of cadmium ion"/>
    <property type="evidence" value="ECO:0007669"/>
    <property type="project" value="EnsemblFungi"/>
</dbReference>
<evidence type="ECO:0000256" key="8">
    <source>
        <dbReference type="ARBA" id="ARBA00023128"/>
    </source>
</evidence>
<dbReference type="eggNOG" id="KOG3851">
    <property type="taxonomic scope" value="Eukaryota"/>
</dbReference>
<comment type="subcellular location">
    <subcellularLocation>
        <location evidence="2">Mitochondrion</location>
    </subcellularLocation>
</comment>
<comment type="similarity">
    <text evidence="9">Belongs to the SQRD family.</text>
</comment>
<keyword evidence="8" id="KW-0496">Mitochondrion</keyword>
<feature type="domain" description="FAD/NAD(P)-binding" evidence="11">
    <location>
        <begin position="29"/>
        <end position="157"/>
    </location>
</feature>
<dbReference type="AlphaFoldDB" id="B6K0P1"/>
<dbReference type="PANTHER" id="PTHR10632:SF2">
    <property type="entry name" value="SULFIDE:QUINONE OXIDOREDUCTASE, MITOCHONDRIAL"/>
    <property type="match status" value="1"/>
</dbReference>
<comment type="cofactor">
    <cofactor evidence="1">
        <name>FAD</name>
        <dbReference type="ChEBI" id="CHEBI:57692"/>
    </cofactor>
</comment>
<keyword evidence="7" id="KW-0560">Oxidoreductase</keyword>
<evidence type="ECO:0000256" key="4">
    <source>
        <dbReference type="ARBA" id="ARBA00022719"/>
    </source>
</evidence>
<name>B6K0P1_SCHJY</name>
<dbReference type="GO" id="GO:0070221">
    <property type="term" value="P:sulfide oxidation, using sulfide:quinone oxidoreductase"/>
    <property type="evidence" value="ECO:0000318"/>
    <property type="project" value="GO_Central"/>
</dbReference>
<dbReference type="STRING" id="402676.B6K0P1"/>
<organism evidence="12 14">
    <name type="scientific">Schizosaccharomyces japonicus (strain yFS275 / FY16936)</name>
    <name type="common">Fission yeast</name>
    <dbReference type="NCBI Taxonomy" id="402676"/>
    <lineage>
        <taxon>Eukaryota</taxon>
        <taxon>Fungi</taxon>
        <taxon>Dikarya</taxon>
        <taxon>Ascomycota</taxon>
        <taxon>Taphrinomycotina</taxon>
        <taxon>Schizosaccharomycetes</taxon>
        <taxon>Schizosaccharomycetales</taxon>
        <taxon>Schizosaccharomycetaceae</taxon>
        <taxon>Schizosaccharomyces</taxon>
    </lineage>
</organism>
<dbReference type="InterPro" id="IPR036188">
    <property type="entry name" value="FAD/NAD-bd_sf"/>
</dbReference>
<dbReference type="GO" id="GO:0006750">
    <property type="term" value="P:glutathione biosynthetic process"/>
    <property type="evidence" value="ECO:0007669"/>
    <property type="project" value="EnsemblFungi"/>
</dbReference>
<dbReference type="Pfam" id="PF07992">
    <property type="entry name" value="Pyr_redox_2"/>
    <property type="match status" value="1"/>
</dbReference>
<dbReference type="GO" id="GO:0071949">
    <property type="term" value="F:FAD binding"/>
    <property type="evidence" value="ECO:0000318"/>
    <property type="project" value="GO_Central"/>
</dbReference>
<dbReference type="PANTHER" id="PTHR10632">
    <property type="entry name" value="SULFIDE:QUINONE OXIDOREDUCTASE"/>
    <property type="match status" value="1"/>
</dbReference>
<gene>
    <name evidence="13" type="primary">hmt2</name>
    <name evidence="12" type="ORF">SJAG_02599</name>
</gene>
<dbReference type="InterPro" id="IPR015904">
    <property type="entry name" value="Sulphide_quinone_reductase"/>
</dbReference>